<dbReference type="InterPro" id="IPR053163">
    <property type="entry name" value="HTH-type_regulator_Rgg"/>
</dbReference>
<dbReference type="PROSITE" id="PS50943">
    <property type="entry name" value="HTH_CROC1"/>
    <property type="match status" value="1"/>
</dbReference>
<dbReference type="GO" id="GO:0003677">
    <property type="term" value="F:DNA binding"/>
    <property type="evidence" value="ECO:0007669"/>
    <property type="project" value="InterPro"/>
</dbReference>
<dbReference type="SMART" id="SM00530">
    <property type="entry name" value="HTH_XRE"/>
    <property type="match status" value="1"/>
</dbReference>
<dbReference type="PANTHER" id="PTHR37038">
    <property type="entry name" value="TRANSCRIPTIONAL REGULATOR-RELATED"/>
    <property type="match status" value="1"/>
</dbReference>
<reference evidence="2 3" key="1">
    <citation type="journal article" date="2014" name="Genome Announc.">
        <title>Draft Genome Sequence of Fervidicella metallireducens Strain AeBT, an Iron-Reducing Thermoanaerobe from the Great Artesian Basin.</title>
        <authorList>
            <person name="Patel B.K."/>
        </authorList>
    </citation>
    <scope>NUCLEOTIDE SEQUENCE [LARGE SCALE GENOMIC DNA]</scope>
    <source>
        <strain evidence="2 3">AeB</strain>
    </source>
</reference>
<accession>A0A017RUF9</accession>
<name>A0A017RUF9_9CLOT</name>
<dbReference type="AlphaFoldDB" id="A0A017RUF9"/>
<keyword evidence="3" id="KW-1185">Reference proteome</keyword>
<comment type="caution">
    <text evidence="2">The sequence shown here is derived from an EMBL/GenBank/DDBJ whole genome shotgun (WGS) entry which is preliminary data.</text>
</comment>
<dbReference type="InterPro" id="IPR011990">
    <property type="entry name" value="TPR-like_helical_dom_sf"/>
</dbReference>
<dbReference type="Pfam" id="PF13424">
    <property type="entry name" value="TPR_12"/>
    <property type="match status" value="2"/>
</dbReference>
<dbReference type="Gene3D" id="1.25.40.10">
    <property type="entry name" value="Tetratricopeptide repeat domain"/>
    <property type="match status" value="2"/>
</dbReference>
<dbReference type="SUPFAM" id="SSF48452">
    <property type="entry name" value="TPR-like"/>
    <property type="match status" value="2"/>
</dbReference>
<dbReference type="SMART" id="SM00028">
    <property type="entry name" value="TPR"/>
    <property type="match status" value="4"/>
</dbReference>
<dbReference type="InterPro" id="IPR019734">
    <property type="entry name" value="TPR_rpt"/>
</dbReference>
<evidence type="ECO:0000259" key="1">
    <source>
        <dbReference type="PROSITE" id="PS50943"/>
    </source>
</evidence>
<dbReference type="InterPro" id="IPR010982">
    <property type="entry name" value="Lambda_DNA-bd_dom_sf"/>
</dbReference>
<dbReference type="EMBL" id="AZQP01000023">
    <property type="protein sequence ID" value="EYE88322.1"/>
    <property type="molecule type" value="Genomic_DNA"/>
</dbReference>
<dbReference type="Proteomes" id="UP000019681">
    <property type="component" value="Unassembled WGS sequence"/>
</dbReference>
<evidence type="ECO:0000313" key="2">
    <source>
        <dbReference type="EMBL" id="EYE88322.1"/>
    </source>
</evidence>
<evidence type="ECO:0000313" key="3">
    <source>
        <dbReference type="Proteomes" id="UP000019681"/>
    </source>
</evidence>
<proteinExistence type="predicted"/>
<dbReference type="SUPFAM" id="SSF47413">
    <property type="entry name" value="lambda repressor-like DNA-binding domains"/>
    <property type="match status" value="1"/>
</dbReference>
<gene>
    <name evidence="2" type="ORF">Q428_08420</name>
</gene>
<dbReference type="RefSeq" id="WP_035379874.1">
    <property type="nucleotide sequence ID" value="NZ_AZQP01000023.1"/>
</dbReference>
<dbReference type="OrthoDB" id="2986817at2"/>
<dbReference type="PANTHER" id="PTHR37038:SF14">
    <property type="entry name" value="TRANSCRIPTIONAL ACTIVATOR"/>
    <property type="match status" value="1"/>
</dbReference>
<dbReference type="CDD" id="cd00093">
    <property type="entry name" value="HTH_XRE"/>
    <property type="match status" value="1"/>
</dbReference>
<dbReference type="Pfam" id="PF01381">
    <property type="entry name" value="HTH_3"/>
    <property type="match status" value="1"/>
</dbReference>
<feature type="domain" description="HTH cro/C1-type" evidence="1">
    <location>
        <begin position="9"/>
        <end position="62"/>
    </location>
</feature>
<organism evidence="2 3">
    <name type="scientific">Fervidicella metallireducens AeB</name>
    <dbReference type="NCBI Taxonomy" id="1403537"/>
    <lineage>
        <taxon>Bacteria</taxon>
        <taxon>Bacillati</taxon>
        <taxon>Bacillota</taxon>
        <taxon>Clostridia</taxon>
        <taxon>Eubacteriales</taxon>
        <taxon>Clostridiaceae</taxon>
        <taxon>Fervidicella</taxon>
    </lineage>
</organism>
<sequence>MNLNLGEKIRKRRKQMGLTLKELAGDRVTAAQISAVEKGKCKPSSALLEYISEKLEVDVDYFILTEEERYRKKFSLIKEECENLFNEKKYDAAAENVEKAKDIFQYLDDSQKGYFYYIKGKCHYTQNNYNAAFELNIQALTYYLKTKEIQTIVDIFFKIGTCLYHTEKYDMAVGYYLSAYRNANQETDKNLVAKILYNISLCYISLKKYNEAKEFIEKTYDFLNKNDFSKKESLYPGLEMMKGLIIIEQKENQEGIENFDEAFERYKKEGDIAGMGRARNNAALCLWEIGDREKAIEYINEAIEYKENSEDSI</sequence>
<dbReference type="STRING" id="1403537.Q428_08420"/>
<dbReference type="InterPro" id="IPR001387">
    <property type="entry name" value="Cro/C1-type_HTH"/>
</dbReference>
<protein>
    <recommendedName>
        <fullName evidence="1">HTH cro/C1-type domain-containing protein</fullName>
    </recommendedName>
</protein>